<protein>
    <recommendedName>
        <fullName evidence="4">Cytochrome b561 domain-containing protein</fullName>
    </recommendedName>
</protein>
<evidence type="ECO:0000313" key="3">
    <source>
        <dbReference type="Proteomes" id="UP000479000"/>
    </source>
</evidence>
<reference evidence="2 3" key="1">
    <citation type="submission" date="2020-02" db="EMBL/GenBank/DDBJ databases">
        <authorList>
            <person name="Ferguson B K."/>
        </authorList>
    </citation>
    <scope>NUCLEOTIDE SEQUENCE [LARGE SCALE GENOMIC DNA]</scope>
</reference>
<organism evidence="2 3">
    <name type="scientific">Nesidiocoris tenuis</name>
    <dbReference type="NCBI Taxonomy" id="355587"/>
    <lineage>
        <taxon>Eukaryota</taxon>
        <taxon>Metazoa</taxon>
        <taxon>Ecdysozoa</taxon>
        <taxon>Arthropoda</taxon>
        <taxon>Hexapoda</taxon>
        <taxon>Insecta</taxon>
        <taxon>Pterygota</taxon>
        <taxon>Neoptera</taxon>
        <taxon>Paraneoptera</taxon>
        <taxon>Hemiptera</taxon>
        <taxon>Heteroptera</taxon>
        <taxon>Panheteroptera</taxon>
        <taxon>Cimicomorpha</taxon>
        <taxon>Miridae</taxon>
        <taxon>Dicyphina</taxon>
        <taxon>Nesidiocoris</taxon>
    </lineage>
</organism>
<keyword evidence="1" id="KW-1133">Transmembrane helix</keyword>
<name>A0A6H5GB70_9HEMI</name>
<proteinExistence type="predicted"/>
<dbReference type="Gene3D" id="1.20.120.1770">
    <property type="match status" value="1"/>
</dbReference>
<accession>A0A6H5GB70</accession>
<dbReference type="AlphaFoldDB" id="A0A6H5GB70"/>
<dbReference type="Proteomes" id="UP000479000">
    <property type="component" value="Unassembled WGS sequence"/>
</dbReference>
<keyword evidence="3" id="KW-1185">Reference proteome</keyword>
<dbReference type="OrthoDB" id="432881at2759"/>
<dbReference type="EMBL" id="CADCXU010009071">
    <property type="protein sequence ID" value="CAA9999926.1"/>
    <property type="molecule type" value="Genomic_DNA"/>
</dbReference>
<keyword evidence="1" id="KW-0812">Transmembrane</keyword>
<keyword evidence="1" id="KW-0472">Membrane</keyword>
<gene>
    <name evidence="2" type="ORF">NTEN_LOCUS6145</name>
</gene>
<feature type="transmembrane region" description="Helical" evidence="1">
    <location>
        <begin position="7"/>
        <end position="27"/>
    </location>
</feature>
<evidence type="ECO:0000256" key="1">
    <source>
        <dbReference type="SAM" id="Phobius"/>
    </source>
</evidence>
<sequence length="151" mass="16318">MLEPPLLITFAVAQVLGLVAVVFVIMAVVHENDQVTVLTPQAAQNFIWHPLLMTLGMIYLFGCLALRYLQTKASSTTKCRLFSTFSTPWSSSTWLPSKSTNGLRISRIGTRVDPVTLTLAGKGAASTHRVADAFPCAGSRKNNGGKTIIII</sequence>
<evidence type="ECO:0000313" key="2">
    <source>
        <dbReference type="EMBL" id="CAA9999926.1"/>
    </source>
</evidence>
<feature type="transmembrane region" description="Helical" evidence="1">
    <location>
        <begin position="47"/>
        <end position="69"/>
    </location>
</feature>
<evidence type="ECO:0008006" key="4">
    <source>
        <dbReference type="Google" id="ProtNLM"/>
    </source>
</evidence>